<dbReference type="PROSITE" id="PS50076">
    <property type="entry name" value="DNAJ_2"/>
    <property type="match status" value="1"/>
</dbReference>
<evidence type="ECO:0000256" key="4">
    <source>
        <dbReference type="ARBA" id="ARBA00022833"/>
    </source>
</evidence>
<dbReference type="GO" id="GO:0009408">
    <property type="term" value="P:response to heat"/>
    <property type="evidence" value="ECO:0007669"/>
    <property type="project" value="InterPro"/>
</dbReference>
<proteinExistence type="inferred from homology"/>
<reference evidence="9" key="1">
    <citation type="submission" date="2015-03" db="EMBL/GenBank/DDBJ databases">
        <title>A transcriptome of Araucaria cunninghamii, an australian fine timber species.</title>
        <authorList>
            <person name="Jing Yi C.J.Y."/>
            <person name="Yin San L.Y.S."/>
            <person name="Abdul Karim S.S."/>
            <person name="Wan Azmi N.N."/>
            <person name="Hercus R.R."/>
            <person name="Croft L.L."/>
        </authorList>
    </citation>
    <scope>NUCLEOTIDE SEQUENCE</scope>
    <source>
        <strain evidence="9">MI0301</strain>
        <tissue evidence="9">Leaf</tissue>
    </source>
</reference>
<dbReference type="InterPro" id="IPR036410">
    <property type="entry name" value="HSP_DnaJ_Cys-rich_dom_sf"/>
</dbReference>
<feature type="zinc finger region" description="CR-type" evidence="6">
    <location>
        <begin position="234"/>
        <end position="312"/>
    </location>
</feature>
<dbReference type="SUPFAM" id="SSF57938">
    <property type="entry name" value="DnaJ/Hsp40 cysteine-rich domain"/>
    <property type="match status" value="1"/>
</dbReference>
<dbReference type="PROSITE" id="PS51188">
    <property type="entry name" value="ZF_CR"/>
    <property type="match status" value="1"/>
</dbReference>
<dbReference type="Pfam" id="PF01556">
    <property type="entry name" value="DnaJ_C"/>
    <property type="match status" value="1"/>
</dbReference>
<sequence>MARPNPNSIRYILRLVRTSPRNSAGPRILETDKETSVQASSYVPKSGIYTFAGYFKGFVLQQPLSVYEGENKCRRLFRTVLRTRKFHSTGTMSMGARDFYDILGVKKGASQAEIKKAYYALAKQHHPDVNKGDPDTEKKFQEIQRAYEVLKDDEKRSLYDRIGPEGFAQAEAGGSTGKPGGAGFGGFGFGGFGFEDMFGGGMDETLKNMFNQGSFGGEDVKVTLELSFMEAVQGCTKNLSYQTFVSCSSCNGSGVPAGTKPQTCRDCKGSGTLRMQRGAFRMESICSTCGGSGKIVKEFCKTCRGDRVVRGQKKITLDVMAGIDNAETLRVLGRGGADPEGGHPGDLFVNIKVREDPVFRREGADIHVDENINFTQAILGGTIQVPTLTGEVALKVRPGTQHGQKVVLKGKGIKLRHSSQFGNQYVHFRVIIPTHITKRQKSLIEEFAKEESSDDEKRAAEASG</sequence>
<dbReference type="GO" id="GO:0031072">
    <property type="term" value="F:heat shock protein binding"/>
    <property type="evidence" value="ECO:0007669"/>
    <property type="project" value="InterPro"/>
</dbReference>
<accession>A0A0D6R7G5</accession>
<dbReference type="Gene3D" id="2.10.230.10">
    <property type="entry name" value="Heat shock protein DnaJ, cysteine-rich domain"/>
    <property type="match status" value="1"/>
</dbReference>
<dbReference type="InterPro" id="IPR001623">
    <property type="entry name" value="DnaJ_domain"/>
</dbReference>
<dbReference type="GO" id="GO:0005524">
    <property type="term" value="F:ATP binding"/>
    <property type="evidence" value="ECO:0007669"/>
    <property type="project" value="InterPro"/>
</dbReference>
<dbReference type="GO" id="GO:0008270">
    <property type="term" value="F:zinc ion binding"/>
    <property type="evidence" value="ECO:0007669"/>
    <property type="project" value="UniProtKB-KW"/>
</dbReference>
<feature type="domain" description="CR-type" evidence="8">
    <location>
        <begin position="234"/>
        <end position="312"/>
    </location>
</feature>
<evidence type="ECO:0000256" key="2">
    <source>
        <dbReference type="ARBA" id="ARBA00022737"/>
    </source>
</evidence>
<dbReference type="Gene3D" id="2.60.260.20">
    <property type="entry name" value="Urease metallochaperone UreE, N-terminal domain"/>
    <property type="match status" value="2"/>
</dbReference>
<dbReference type="SMART" id="SM00271">
    <property type="entry name" value="DnaJ"/>
    <property type="match status" value="1"/>
</dbReference>
<organism evidence="9">
    <name type="scientific">Araucaria cunninghamii</name>
    <name type="common">Hoop pine</name>
    <name type="synonym">Moreton Bay pine</name>
    <dbReference type="NCBI Taxonomy" id="56994"/>
    <lineage>
        <taxon>Eukaryota</taxon>
        <taxon>Viridiplantae</taxon>
        <taxon>Streptophyta</taxon>
        <taxon>Embryophyta</taxon>
        <taxon>Tracheophyta</taxon>
        <taxon>Spermatophyta</taxon>
        <taxon>Pinopsida</taxon>
        <taxon>Pinidae</taxon>
        <taxon>Conifers II</taxon>
        <taxon>Araucariales</taxon>
        <taxon>Araucariaceae</taxon>
        <taxon>Araucaria</taxon>
    </lineage>
</organism>
<name>A0A0D6R7G5_ARACU</name>
<dbReference type="FunFam" id="2.60.260.20:FF:000005">
    <property type="entry name" value="Chaperone protein dnaJ 1, mitochondrial"/>
    <property type="match status" value="1"/>
</dbReference>
<evidence type="ECO:0008006" key="10">
    <source>
        <dbReference type="Google" id="ProtNLM"/>
    </source>
</evidence>
<dbReference type="PRINTS" id="PR00625">
    <property type="entry name" value="JDOMAIN"/>
</dbReference>
<dbReference type="CDD" id="cd10719">
    <property type="entry name" value="DnaJ_zf"/>
    <property type="match status" value="1"/>
</dbReference>
<dbReference type="FunFam" id="2.10.230.10:FF:000002">
    <property type="entry name" value="Molecular chaperone DnaJ"/>
    <property type="match status" value="1"/>
</dbReference>
<keyword evidence="5" id="KW-0143">Chaperone</keyword>
<dbReference type="PANTHER" id="PTHR43096:SF52">
    <property type="entry name" value="DNAJ HOMOLOG 1, MITOCHONDRIAL-RELATED"/>
    <property type="match status" value="1"/>
</dbReference>
<dbReference type="InterPro" id="IPR012724">
    <property type="entry name" value="DnaJ"/>
</dbReference>
<evidence type="ECO:0000256" key="1">
    <source>
        <dbReference type="ARBA" id="ARBA00022723"/>
    </source>
</evidence>
<keyword evidence="4 6" id="KW-0862">Zinc</keyword>
<dbReference type="Gene3D" id="1.10.287.110">
    <property type="entry name" value="DnaJ domain"/>
    <property type="match status" value="1"/>
</dbReference>
<dbReference type="InterPro" id="IPR018253">
    <property type="entry name" value="DnaJ_domain_CS"/>
</dbReference>
<evidence type="ECO:0000313" key="9">
    <source>
        <dbReference type="EMBL" id="JAG97850.1"/>
    </source>
</evidence>
<dbReference type="InterPro" id="IPR008971">
    <property type="entry name" value="HSP40/DnaJ_pept-bd"/>
</dbReference>
<evidence type="ECO:0000259" key="8">
    <source>
        <dbReference type="PROSITE" id="PS51188"/>
    </source>
</evidence>
<keyword evidence="2" id="KW-0677">Repeat</keyword>
<dbReference type="PANTHER" id="PTHR43096">
    <property type="entry name" value="DNAJ HOMOLOG 1, MITOCHONDRIAL-RELATED"/>
    <property type="match status" value="1"/>
</dbReference>
<dbReference type="SUPFAM" id="SSF46565">
    <property type="entry name" value="Chaperone J-domain"/>
    <property type="match status" value="1"/>
</dbReference>
<evidence type="ECO:0000256" key="3">
    <source>
        <dbReference type="ARBA" id="ARBA00022771"/>
    </source>
</evidence>
<dbReference type="AlphaFoldDB" id="A0A0D6R7G5"/>
<dbReference type="HAMAP" id="MF_01152">
    <property type="entry name" value="DnaJ"/>
    <property type="match status" value="1"/>
</dbReference>
<dbReference type="GO" id="GO:0005737">
    <property type="term" value="C:cytoplasm"/>
    <property type="evidence" value="ECO:0007669"/>
    <property type="project" value="TreeGrafter"/>
</dbReference>
<evidence type="ECO:0000259" key="7">
    <source>
        <dbReference type="PROSITE" id="PS50076"/>
    </source>
</evidence>
<keyword evidence="1 6" id="KW-0479">Metal-binding</keyword>
<dbReference type="Pfam" id="PF00684">
    <property type="entry name" value="DnaJ_CXXCXGXG"/>
    <property type="match status" value="1"/>
</dbReference>
<evidence type="ECO:0000256" key="6">
    <source>
        <dbReference type="PROSITE-ProRule" id="PRU00546"/>
    </source>
</evidence>
<dbReference type="SUPFAM" id="SSF49493">
    <property type="entry name" value="HSP40/DnaJ peptide-binding domain"/>
    <property type="match status" value="2"/>
</dbReference>
<dbReference type="CDD" id="cd06257">
    <property type="entry name" value="DnaJ"/>
    <property type="match status" value="1"/>
</dbReference>
<dbReference type="EMBL" id="GCKF01031015">
    <property type="protein sequence ID" value="JAG97850.1"/>
    <property type="molecule type" value="Transcribed_RNA"/>
</dbReference>
<dbReference type="PROSITE" id="PS00636">
    <property type="entry name" value="DNAJ_1"/>
    <property type="match status" value="1"/>
</dbReference>
<evidence type="ECO:0000256" key="5">
    <source>
        <dbReference type="ARBA" id="ARBA00023186"/>
    </source>
</evidence>
<dbReference type="GO" id="GO:0042026">
    <property type="term" value="P:protein refolding"/>
    <property type="evidence" value="ECO:0007669"/>
    <property type="project" value="TreeGrafter"/>
</dbReference>
<keyword evidence="3 6" id="KW-0863">Zinc-finger</keyword>
<feature type="domain" description="J" evidence="7">
    <location>
        <begin position="98"/>
        <end position="163"/>
    </location>
</feature>
<dbReference type="InterPro" id="IPR002939">
    <property type="entry name" value="DnaJ_C"/>
</dbReference>
<dbReference type="NCBIfam" id="TIGR02349">
    <property type="entry name" value="DnaJ_bact"/>
    <property type="match status" value="1"/>
</dbReference>
<dbReference type="InterPro" id="IPR036869">
    <property type="entry name" value="J_dom_sf"/>
</dbReference>
<dbReference type="InterPro" id="IPR001305">
    <property type="entry name" value="HSP_DnaJ_Cys-rich_dom"/>
</dbReference>
<protein>
    <recommendedName>
        <fullName evidence="10">J domain-containing protein</fullName>
    </recommendedName>
</protein>
<dbReference type="GO" id="GO:0051082">
    <property type="term" value="F:unfolded protein binding"/>
    <property type="evidence" value="ECO:0007669"/>
    <property type="project" value="InterPro"/>
</dbReference>
<dbReference type="Pfam" id="PF00226">
    <property type="entry name" value="DnaJ"/>
    <property type="match status" value="1"/>
</dbReference>
<dbReference type="CDD" id="cd10747">
    <property type="entry name" value="DnaJ_C"/>
    <property type="match status" value="1"/>
</dbReference>
<dbReference type="NCBIfam" id="NF008035">
    <property type="entry name" value="PRK10767.1"/>
    <property type="match status" value="1"/>
</dbReference>